<dbReference type="Gene3D" id="2.60.40.1730">
    <property type="entry name" value="tricorn interacting facor f3 domain"/>
    <property type="match status" value="1"/>
</dbReference>
<keyword evidence="9 17" id="KW-0378">Hydrolase</keyword>
<feature type="domain" description="ERAP1-like C-terminal" evidence="19">
    <location>
        <begin position="581"/>
        <end position="769"/>
    </location>
</feature>
<dbReference type="InterPro" id="IPR024571">
    <property type="entry name" value="ERAP1-like_C_dom"/>
</dbReference>
<gene>
    <name evidence="21" type="ORF">NEZAVI_LOCUS7689</name>
</gene>
<keyword evidence="10 15" id="KW-0862">Zinc</keyword>
<comment type="similarity">
    <text evidence="3 17">Belongs to the peptidase M1 family.</text>
</comment>
<dbReference type="AlphaFoldDB" id="A0A9P0H997"/>
<dbReference type="GO" id="GO:0005737">
    <property type="term" value="C:cytoplasm"/>
    <property type="evidence" value="ECO:0007669"/>
    <property type="project" value="UniProtKB-SubCell"/>
</dbReference>
<evidence type="ECO:0000259" key="20">
    <source>
        <dbReference type="Pfam" id="PF17900"/>
    </source>
</evidence>
<dbReference type="Pfam" id="PF11838">
    <property type="entry name" value="ERAP1_C"/>
    <property type="match status" value="2"/>
</dbReference>
<dbReference type="PANTHER" id="PTHR11533:SF174">
    <property type="entry name" value="PUROMYCIN-SENSITIVE AMINOPEPTIDASE-RELATED"/>
    <property type="match status" value="1"/>
</dbReference>
<comment type="cofactor">
    <cofactor evidence="15 17">
        <name>Zn(2+)</name>
        <dbReference type="ChEBI" id="CHEBI:29105"/>
    </cofactor>
    <text evidence="15 17">Binds 1 zinc ion per subunit.</text>
</comment>
<dbReference type="FunFam" id="1.10.390.10:FF:000001">
    <property type="entry name" value="Aminopeptidase"/>
    <property type="match status" value="1"/>
</dbReference>
<keyword evidence="4 17" id="KW-0031">Aminopeptidase</keyword>
<dbReference type="Pfam" id="PF17900">
    <property type="entry name" value="Peptidase_M1_N"/>
    <property type="match status" value="1"/>
</dbReference>
<dbReference type="Pfam" id="PF01433">
    <property type="entry name" value="Peptidase_M1"/>
    <property type="match status" value="1"/>
</dbReference>
<dbReference type="Gene3D" id="1.10.390.10">
    <property type="entry name" value="Neutral Protease Domain 2"/>
    <property type="match status" value="1"/>
</dbReference>
<evidence type="ECO:0000256" key="11">
    <source>
        <dbReference type="ARBA" id="ARBA00023049"/>
    </source>
</evidence>
<name>A0A9P0H997_NEZVI</name>
<dbReference type="SUPFAM" id="SSF55486">
    <property type="entry name" value="Metalloproteases ('zincins'), catalytic domain"/>
    <property type="match status" value="1"/>
</dbReference>
<keyword evidence="8 15" id="KW-0479">Metal-binding</keyword>
<evidence type="ECO:0000256" key="5">
    <source>
        <dbReference type="ARBA" id="ARBA00022490"/>
    </source>
</evidence>
<dbReference type="GO" id="GO:0005615">
    <property type="term" value="C:extracellular space"/>
    <property type="evidence" value="ECO:0007669"/>
    <property type="project" value="TreeGrafter"/>
</dbReference>
<evidence type="ECO:0000256" key="2">
    <source>
        <dbReference type="ARBA" id="ARBA00004609"/>
    </source>
</evidence>
<evidence type="ECO:0000256" key="10">
    <source>
        <dbReference type="ARBA" id="ARBA00022833"/>
    </source>
</evidence>
<evidence type="ECO:0000256" key="14">
    <source>
        <dbReference type="PIRSR" id="PIRSR634016-1"/>
    </source>
</evidence>
<evidence type="ECO:0000313" key="21">
    <source>
        <dbReference type="EMBL" id="CAH1397948.1"/>
    </source>
</evidence>
<evidence type="ECO:0000256" key="7">
    <source>
        <dbReference type="ARBA" id="ARBA00022670"/>
    </source>
</evidence>
<dbReference type="CDD" id="cd09601">
    <property type="entry name" value="M1_APN-Q_like"/>
    <property type="match status" value="1"/>
</dbReference>
<evidence type="ECO:0000256" key="9">
    <source>
        <dbReference type="ARBA" id="ARBA00022801"/>
    </source>
</evidence>
<sequence length="804" mass="92041">MTDIRKSPEKKAFERLPNNVKPLHYDLRLKPNLRTFVFDGKVEIKLQVNEPTCEIIFNALELEIKSCVLLLENGSELRPNIQPSLDTERVKLVFNQNIPVGTAQLTIKFKGESNDKTEEDQKCYYAETQFEAPGARRYFPCWDEPAIKSVFEVTLITAIRDVALSNMPVVSELEDGDYKIVKFAPTPIMSTYLVGFVVGDFDYIEDNSNDGILIRVYAPPEVKKQGRFALNIATKVLPYYQEYFQVPYPLPKMDLVAIEDLPVGGMGKWGLVSYRQSALLVDSSNASASQKQLVTIIIALEIARQWFGNLVTMEWWTQLWLYEGFITFIRNLCLAHLFPEYDIWTEFVFNIHVKALELDCLKPSHALEVPVEHPSEVNKIFDDVSYNKSASLIRMLNQYLGDSDFKKGMHIYLTRHQYDNTFTEDLWNALEEASQKPVKDMMSTWTKLAGFPVINIINSEQTGDVRELTISQDRFCGGSDNAGESSLWMVPLTFSTESNPHDIVYSCVLETKTCKVQIPAAPGDWVKLNPDNVGFYRTHYARNLLDQFIPAMRNKSLPLMDRLNIVDDLFALVQAGHCLHDKQLRSLVLSKLGTYGDPETIKEAKRRFSDHVSKRCIIPLDLRTSVYQAVISEGDQSTFDTLIQMYKTETSQEEKERIYASLGAFKDANILLKVLNFAMSDEVSPQDKIFVIISVATDIAGRTLVWEFLKKNWTNIYSLYKGGFLMTHLVKYTVENFSSHEMADEVERFFASKDTSSLERTISKAVESAHLNARWLSRDQECIRQFLQNHEQHSIDITESKEVK</sequence>
<dbReference type="GO" id="GO:0042277">
    <property type="term" value="F:peptide binding"/>
    <property type="evidence" value="ECO:0007669"/>
    <property type="project" value="TreeGrafter"/>
</dbReference>
<dbReference type="FunFam" id="2.60.40.1910:FF:000002">
    <property type="entry name" value="Aminopeptidase"/>
    <property type="match status" value="1"/>
</dbReference>
<evidence type="ECO:0000256" key="1">
    <source>
        <dbReference type="ARBA" id="ARBA00004496"/>
    </source>
</evidence>
<feature type="domain" description="Peptidase M1 membrane alanine aminopeptidase" evidence="18">
    <location>
        <begin position="228"/>
        <end position="445"/>
    </location>
</feature>
<proteinExistence type="inferred from homology"/>
<dbReference type="GO" id="GO:0008270">
    <property type="term" value="F:zinc ion binding"/>
    <property type="evidence" value="ECO:0007669"/>
    <property type="project" value="UniProtKB-UniRule"/>
</dbReference>
<keyword evidence="6" id="KW-0472">Membrane</keyword>
<evidence type="ECO:0000256" key="12">
    <source>
        <dbReference type="ARBA" id="ARBA00023288"/>
    </source>
</evidence>
<evidence type="ECO:0000256" key="4">
    <source>
        <dbReference type="ARBA" id="ARBA00022438"/>
    </source>
</evidence>
<dbReference type="EC" id="3.4.11.-" evidence="17"/>
<reference evidence="21" key="1">
    <citation type="submission" date="2022-01" db="EMBL/GenBank/DDBJ databases">
        <authorList>
            <person name="King R."/>
        </authorList>
    </citation>
    <scope>NUCLEOTIDE SEQUENCE</scope>
</reference>
<feature type="site" description="Transition state stabilizer" evidence="16">
    <location>
        <position position="386"/>
    </location>
</feature>
<dbReference type="InterPro" id="IPR027268">
    <property type="entry name" value="Peptidase_M4/M1_CTD_sf"/>
</dbReference>
<evidence type="ECO:0000256" key="16">
    <source>
        <dbReference type="PIRSR" id="PIRSR634016-4"/>
    </source>
</evidence>
<evidence type="ECO:0000256" key="6">
    <source>
        <dbReference type="ARBA" id="ARBA00022622"/>
    </source>
</evidence>
<organism evidence="21 22">
    <name type="scientific">Nezara viridula</name>
    <name type="common">Southern green stink bug</name>
    <name type="synonym">Cimex viridulus</name>
    <dbReference type="NCBI Taxonomy" id="85310"/>
    <lineage>
        <taxon>Eukaryota</taxon>
        <taxon>Metazoa</taxon>
        <taxon>Ecdysozoa</taxon>
        <taxon>Arthropoda</taxon>
        <taxon>Hexapoda</taxon>
        <taxon>Insecta</taxon>
        <taxon>Pterygota</taxon>
        <taxon>Neoptera</taxon>
        <taxon>Paraneoptera</taxon>
        <taxon>Hemiptera</taxon>
        <taxon>Heteroptera</taxon>
        <taxon>Panheteroptera</taxon>
        <taxon>Pentatomomorpha</taxon>
        <taxon>Pentatomoidea</taxon>
        <taxon>Pentatomidae</taxon>
        <taxon>Pentatominae</taxon>
        <taxon>Nezara</taxon>
    </lineage>
</organism>
<evidence type="ECO:0000256" key="15">
    <source>
        <dbReference type="PIRSR" id="PIRSR634016-3"/>
    </source>
</evidence>
<keyword evidence="12" id="KW-0449">Lipoprotein</keyword>
<accession>A0A9P0H997</accession>
<dbReference type="GO" id="GO:0070006">
    <property type="term" value="F:metalloaminopeptidase activity"/>
    <property type="evidence" value="ECO:0007669"/>
    <property type="project" value="TreeGrafter"/>
</dbReference>
<dbReference type="InterPro" id="IPR045357">
    <property type="entry name" value="Aminopeptidase_N-like_N"/>
</dbReference>
<dbReference type="Gene3D" id="1.25.50.20">
    <property type="match status" value="1"/>
</dbReference>
<dbReference type="PRINTS" id="PR00756">
    <property type="entry name" value="ALADIPTASE"/>
</dbReference>
<dbReference type="GO" id="GO:0006508">
    <property type="term" value="P:proteolysis"/>
    <property type="evidence" value="ECO:0007669"/>
    <property type="project" value="UniProtKB-KW"/>
</dbReference>
<feature type="domain" description="ERAP1-like C-terminal" evidence="19">
    <location>
        <begin position="525"/>
        <end position="577"/>
    </location>
</feature>
<dbReference type="InterPro" id="IPR014782">
    <property type="entry name" value="Peptidase_M1_dom"/>
</dbReference>
<comment type="subcellular location">
    <subcellularLocation>
        <location evidence="2">Cell membrane</location>
        <topology evidence="2">Lipid-anchor</topology>
        <topology evidence="2">GPI-anchor</topology>
    </subcellularLocation>
    <subcellularLocation>
        <location evidence="1">Cytoplasm</location>
    </subcellularLocation>
</comment>
<feature type="binding site" evidence="15">
    <location>
        <position position="323"/>
    </location>
    <ligand>
        <name>Zn(2+)</name>
        <dbReference type="ChEBI" id="CHEBI:29105"/>
        <note>catalytic</note>
    </ligand>
</feature>
<keyword evidence="5" id="KW-0963">Cytoplasm</keyword>
<dbReference type="GO" id="GO:0043171">
    <property type="term" value="P:peptide catabolic process"/>
    <property type="evidence" value="ECO:0007669"/>
    <property type="project" value="TreeGrafter"/>
</dbReference>
<dbReference type="OrthoDB" id="275509at2759"/>
<dbReference type="GO" id="GO:0005886">
    <property type="term" value="C:plasma membrane"/>
    <property type="evidence" value="ECO:0007669"/>
    <property type="project" value="UniProtKB-SubCell"/>
</dbReference>
<keyword evidence="11 17" id="KW-0482">Metalloprotease</keyword>
<evidence type="ECO:0000256" key="17">
    <source>
        <dbReference type="RuleBase" id="RU364040"/>
    </source>
</evidence>
<evidence type="ECO:0000259" key="18">
    <source>
        <dbReference type="Pfam" id="PF01433"/>
    </source>
</evidence>
<evidence type="ECO:0000256" key="3">
    <source>
        <dbReference type="ARBA" id="ARBA00010136"/>
    </source>
</evidence>
<dbReference type="SUPFAM" id="SSF63737">
    <property type="entry name" value="Leukotriene A4 hydrolase N-terminal domain"/>
    <property type="match status" value="1"/>
</dbReference>
<protein>
    <recommendedName>
        <fullName evidence="17">Aminopeptidase</fullName>
        <ecNumber evidence="17">3.4.11.-</ecNumber>
    </recommendedName>
</protein>
<keyword evidence="7 17" id="KW-0645">Protease</keyword>
<evidence type="ECO:0000256" key="13">
    <source>
        <dbReference type="ARBA" id="ARBA00052895"/>
    </source>
</evidence>
<dbReference type="InterPro" id="IPR001930">
    <property type="entry name" value="Peptidase_M1"/>
</dbReference>
<dbReference type="Gene3D" id="2.60.40.1910">
    <property type="match status" value="1"/>
</dbReference>
<dbReference type="InterPro" id="IPR034016">
    <property type="entry name" value="M1_APN-typ"/>
</dbReference>
<dbReference type="InterPro" id="IPR050344">
    <property type="entry name" value="Peptidase_M1_aminopeptidases"/>
</dbReference>
<keyword evidence="6" id="KW-0336">GPI-anchor</keyword>
<dbReference type="GO" id="GO:0098552">
    <property type="term" value="C:side of membrane"/>
    <property type="evidence" value="ECO:0007669"/>
    <property type="project" value="UniProtKB-KW"/>
</dbReference>
<evidence type="ECO:0000313" key="22">
    <source>
        <dbReference type="Proteomes" id="UP001152798"/>
    </source>
</evidence>
<keyword evidence="22" id="KW-1185">Reference proteome</keyword>
<dbReference type="Proteomes" id="UP001152798">
    <property type="component" value="Chromosome 4"/>
</dbReference>
<evidence type="ECO:0000259" key="19">
    <source>
        <dbReference type="Pfam" id="PF11838"/>
    </source>
</evidence>
<evidence type="ECO:0000256" key="8">
    <source>
        <dbReference type="ARBA" id="ARBA00022723"/>
    </source>
</evidence>
<dbReference type="PANTHER" id="PTHR11533">
    <property type="entry name" value="PROTEASE M1 ZINC METALLOPROTEASE"/>
    <property type="match status" value="1"/>
</dbReference>
<feature type="domain" description="Aminopeptidase N-like N-terminal" evidence="20">
    <location>
        <begin position="21"/>
        <end position="193"/>
    </location>
</feature>
<feature type="active site" description="Proton acceptor" evidence="14">
    <location>
        <position position="301"/>
    </location>
</feature>
<comment type="catalytic activity">
    <reaction evidence="13">
        <text>Release of an N-terminal amino acid, preferentially alanine, from a wide range of peptides, amides and arylamides.</text>
        <dbReference type="EC" id="3.4.11.14"/>
    </reaction>
</comment>
<keyword evidence="6" id="KW-0325">Glycoprotein</keyword>
<dbReference type="InterPro" id="IPR042097">
    <property type="entry name" value="Aminopeptidase_N-like_N_sf"/>
</dbReference>
<dbReference type="GO" id="GO:0016285">
    <property type="term" value="F:alanyl aminopeptidase activity"/>
    <property type="evidence" value="ECO:0007669"/>
    <property type="project" value="UniProtKB-EC"/>
</dbReference>
<dbReference type="EMBL" id="OV725080">
    <property type="protein sequence ID" value="CAH1397948.1"/>
    <property type="molecule type" value="Genomic_DNA"/>
</dbReference>